<dbReference type="AlphaFoldDB" id="A0A644WIY7"/>
<feature type="transmembrane region" description="Helical" evidence="1">
    <location>
        <begin position="7"/>
        <end position="27"/>
    </location>
</feature>
<proteinExistence type="predicted"/>
<protein>
    <submittedName>
        <fullName evidence="2">Uncharacterized protein</fullName>
    </submittedName>
</protein>
<reference evidence="2" key="1">
    <citation type="submission" date="2019-08" db="EMBL/GenBank/DDBJ databases">
        <authorList>
            <person name="Kucharzyk K."/>
            <person name="Murdoch R.W."/>
            <person name="Higgins S."/>
            <person name="Loffler F."/>
        </authorList>
    </citation>
    <scope>NUCLEOTIDE SEQUENCE</scope>
</reference>
<evidence type="ECO:0000313" key="2">
    <source>
        <dbReference type="EMBL" id="MPM03826.1"/>
    </source>
</evidence>
<gene>
    <name evidence="2" type="ORF">SDC9_50093</name>
</gene>
<evidence type="ECO:0000256" key="1">
    <source>
        <dbReference type="SAM" id="Phobius"/>
    </source>
</evidence>
<feature type="transmembrane region" description="Helical" evidence="1">
    <location>
        <begin position="58"/>
        <end position="80"/>
    </location>
</feature>
<comment type="caution">
    <text evidence="2">The sequence shown here is derived from an EMBL/GenBank/DDBJ whole genome shotgun (WGS) entry which is preliminary data.</text>
</comment>
<dbReference type="InterPro" id="IPR043753">
    <property type="entry name" value="DUF5699"/>
</dbReference>
<name>A0A644WIY7_9ZZZZ</name>
<accession>A0A644WIY7</accession>
<dbReference type="EMBL" id="VSSQ01000984">
    <property type="protein sequence ID" value="MPM03826.1"/>
    <property type="molecule type" value="Genomic_DNA"/>
</dbReference>
<sequence>MRILLKIIAAPFVVVLTVLAAIITFLFCVGGALCYVACVGVTLLSIVAFIAGQTTGGVAGLVIAFLISPFGLPAIADWLIEKLQNLNFALRDFITG</sequence>
<organism evidence="2">
    <name type="scientific">bioreactor metagenome</name>
    <dbReference type="NCBI Taxonomy" id="1076179"/>
    <lineage>
        <taxon>unclassified sequences</taxon>
        <taxon>metagenomes</taxon>
        <taxon>ecological metagenomes</taxon>
    </lineage>
</organism>
<feature type="transmembrane region" description="Helical" evidence="1">
    <location>
        <begin position="33"/>
        <end position="51"/>
    </location>
</feature>
<keyword evidence="1" id="KW-0812">Transmembrane</keyword>
<keyword evidence="1" id="KW-1133">Transmembrane helix</keyword>
<dbReference type="Pfam" id="PF18956">
    <property type="entry name" value="DUF5699"/>
    <property type="match status" value="1"/>
</dbReference>
<keyword evidence="1" id="KW-0472">Membrane</keyword>